<keyword evidence="1" id="KW-0732">Signal</keyword>
<comment type="caution">
    <text evidence="2">The sequence shown here is derived from an EMBL/GenBank/DDBJ whole genome shotgun (WGS) entry which is preliminary data.</text>
</comment>
<dbReference type="Gene3D" id="2.40.160.60">
    <property type="entry name" value="Outer membrane protein transport protein (OMPP1/FadL/TodX)"/>
    <property type="match status" value="1"/>
</dbReference>
<dbReference type="PATRIC" id="fig|46506.5.peg.553"/>
<feature type="chain" id="PRO_5007163443" evidence="1">
    <location>
        <begin position="21"/>
        <end position="565"/>
    </location>
</feature>
<evidence type="ECO:0000313" key="2">
    <source>
        <dbReference type="EMBL" id="KWR57056.1"/>
    </source>
</evidence>
<dbReference type="EMBL" id="LRGC01000002">
    <property type="protein sequence ID" value="KWR57056.1"/>
    <property type="molecule type" value="Genomic_DNA"/>
</dbReference>
<dbReference type="RefSeq" id="WP_060385183.1">
    <property type="nucleotide sequence ID" value="NZ_LRGC01000002.1"/>
</dbReference>
<dbReference type="Proteomes" id="UP000056419">
    <property type="component" value="Unassembled WGS sequence"/>
</dbReference>
<evidence type="ECO:0000256" key="1">
    <source>
        <dbReference type="SAM" id="SignalP"/>
    </source>
</evidence>
<sequence precursor="true">MKKIITLAVLGMLGAVPVSAQTVYDAANIANKDLNGTARFVSMGGAMGALGGDISTIATNPAGIGIYRSNDAMLSFSLSSYGTESNYMGSKMNADKMKTSFDNAGFVISSKIGNATALRYVNFGFNYHKAKSFYKNMSMGGNLGDYTQTDYMAAQAGGIKDWSGNIYTDPEVGWLSALGYDSYLITDFIAHNGQGDVPSGYVPYMKNGTQVKNLNGDLMYITPGEYGGMFLGGNGNFRSEERGGIEQYDFNISFNINDRVYLGVTVGAYAIDYNKYTFYSEDYLDNAGNSIGQNYNLQSWNKIHGSGFDVKFGAIVRPFEYSPLRIGLAIHTPTYYNLDYKTNARLESNVLNDLDIANESGIGSGVIGQYTVDTYDIMNGDMVRQFHLQTPWTYNVSLGYTVGSSLALGAEYEYQDYSSMKFKDQEGYSDTFGYENSTTSMMKGVSTIRLGAEYKVIPQFALRAGYNYTSAIFNSDAYKDLPYNSIQTDTDFANTKALSNYTVGLGYRGSMFYADLAYKFSSYKEDFYPFINAYEDGGQLVIGSPEATKVKNTRSQVLLTLGLRF</sequence>
<organism evidence="2 3">
    <name type="scientific">Bacteroides stercoris</name>
    <dbReference type="NCBI Taxonomy" id="46506"/>
    <lineage>
        <taxon>Bacteria</taxon>
        <taxon>Pseudomonadati</taxon>
        <taxon>Bacteroidota</taxon>
        <taxon>Bacteroidia</taxon>
        <taxon>Bacteroidales</taxon>
        <taxon>Bacteroidaceae</taxon>
        <taxon>Bacteroides</taxon>
    </lineage>
</organism>
<accession>A0A120A3N3</accession>
<protein>
    <submittedName>
        <fullName evidence="2">OmpP1/FadL/TodX-like outer membrane transport protein</fullName>
    </submittedName>
</protein>
<reference evidence="2 3" key="1">
    <citation type="journal article" date="2016" name="BMC Genomics">
        <title>Type VI secretion systems of human gut Bacteroidales segregate into three genetic architectures, two of which are contained on mobile genetic elements.</title>
        <authorList>
            <person name="Coyne M.J."/>
            <person name="Roelofs K.G."/>
            <person name="Comstock L.E."/>
        </authorList>
    </citation>
    <scope>NUCLEOTIDE SEQUENCE [LARGE SCALE GENOMIC DNA]</scope>
    <source>
        <strain evidence="2 3">CL09T03C01</strain>
    </source>
</reference>
<feature type="signal peptide" evidence="1">
    <location>
        <begin position="1"/>
        <end position="20"/>
    </location>
</feature>
<dbReference type="SUPFAM" id="SSF56935">
    <property type="entry name" value="Porins"/>
    <property type="match status" value="1"/>
</dbReference>
<dbReference type="AlphaFoldDB" id="A0A120A3N3"/>
<gene>
    <name evidence="2" type="ORF">AA415_00512</name>
</gene>
<name>A0A120A3N3_BACSE</name>
<evidence type="ECO:0000313" key="3">
    <source>
        <dbReference type="Proteomes" id="UP000056419"/>
    </source>
</evidence>
<dbReference type="STRING" id="46506.AA415_00512"/>
<keyword evidence="3" id="KW-1185">Reference proteome</keyword>
<proteinExistence type="predicted"/>